<protein>
    <recommendedName>
        <fullName evidence="5">Integrase catalytic domain-containing protein</fullName>
    </recommendedName>
</protein>
<proteinExistence type="predicted"/>
<dbReference type="GO" id="GO:0006508">
    <property type="term" value="P:proteolysis"/>
    <property type="evidence" value="ECO:0007669"/>
    <property type="project" value="UniProtKB-KW"/>
</dbReference>
<dbReference type="PROSITE" id="PS50994">
    <property type="entry name" value="INTEGRASE"/>
    <property type="match status" value="1"/>
</dbReference>
<feature type="domain" description="Integrase catalytic" evidence="5">
    <location>
        <begin position="473"/>
        <end position="636"/>
    </location>
</feature>
<dbReference type="InterPro" id="IPR025724">
    <property type="entry name" value="GAG-pre-integrase_dom"/>
</dbReference>
<organism evidence="6 7">
    <name type="scientific">Hibiscus syriacus</name>
    <name type="common">Rose of Sharon</name>
    <dbReference type="NCBI Taxonomy" id="106335"/>
    <lineage>
        <taxon>Eukaryota</taxon>
        <taxon>Viridiplantae</taxon>
        <taxon>Streptophyta</taxon>
        <taxon>Embryophyta</taxon>
        <taxon>Tracheophyta</taxon>
        <taxon>Spermatophyta</taxon>
        <taxon>Magnoliopsida</taxon>
        <taxon>eudicotyledons</taxon>
        <taxon>Gunneridae</taxon>
        <taxon>Pentapetalae</taxon>
        <taxon>rosids</taxon>
        <taxon>malvids</taxon>
        <taxon>Malvales</taxon>
        <taxon>Malvaceae</taxon>
        <taxon>Malvoideae</taxon>
        <taxon>Hibiscus</taxon>
    </lineage>
</organism>
<gene>
    <name evidence="6" type="ORF">F3Y22_tig00111100pilonHSYRG00126</name>
</gene>
<dbReference type="PANTHER" id="PTHR42648:SF26">
    <property type="entry name" value="INTEGRASE CATALYTIC DOMAIN-CONTAINING PROTEIN"/>
    <property type="match status" value="1"/>
</dbReference>
<keyword evidence="1" id="KW-0645">Protease</keyword>
<dbReference type="Proteomes" id="UP000436088">
    <property type="component" value="Unassembled WGS sequence"/>
</dbReference>
<dbReference type="GO" id="GO:0008233">
    <property type="term" value="F:peptidase activity"/>
    <property type="evidence" value="ECO:0007669"/>
    <property type="project" value="UniProtKB-KW"/>
</dbReference>
<evidence type="ECO:0000313" key="7">
    <source>
        <dbReference type="Proteomes" id="UP000436088"/>
    </source>
</evidence>
<evidence type="ECO:0000256" key="2">
    <source>
        <dbReference type="ARBA" id="ARBA00022723"/>
    </source>
</evidence>
<dbReference type="EMBL" id="VEPZ02001234">
    <property type="protein sequence ID" value="KAE8685161.1"/>
    <property type="molecule type" value="Genomic_DNA"/>
</dbReference>
<sequence>MDLTSSAARSFSNKKVNVVLDETNFLLWKQQVLLIVRSHWLERLLIGDVSSLPMTVLDPNGETRVNEEYEDFVAQDSALASWLLSTMGKHLLPQFVGAETTAASIRKGNDCMRVYLTRIKEVCDALASCESIVPPVEQIVAILKGIPREYQPFIVVVSTMKEDLSIDNIYSMLMDAEVQIVGGNCAPSSASGSRNGGRGRGRSRVQCQLCGKLGHLVDRCWHRFDEDFTCVNTNNYHSSKDNSFSSYPSSGSVSTSGNKDCECCSRLKSDSQSNMVAASSERLVVDSGATHHITPDKTNLTNASDFLGPGKVIVGNGVSLDIRTVGRSILPTKSRILLLHVPHIAKNLISVSKLARDNNIFFEFHANNCCVRDEVTNRVLLTGEESGGLYSFIASHTGKEDICTAADVSLVTKSTTSELEELWHRRLGHPSTKILRQETKELDVKFSLDSNKTCTACQMGKSHRLPFMHSITTYDTPFQLIFTDLWGPPHISSNGFRYYASFIDSCTRHKWIYLLKYKSQATKAFLLFQKMVLTQFGASIKSVQSDWGGEFRSLSPLLAKDGIIHRLSCPHTSEQNRVIERKHRHSVEMALVLLAHITLPMKFLSYAIISAAQLINKLPTKVLQGLSPSEKLFGKKPNYDELRVFRCQCFPHLRLFQAHKLTFRSQPCTYLGVSPQHKSFLCLDVDGKVYVSRHVVFNETMFPFTGQVPPIISHVAQNHHSQSLEIVPHRQPVPTQQPAHPGTPDNSTSGETLPFNMEDVSMEEATGESSNALTDASGETIPENNPVEEVVGESSHLVTPNSNTSEINANTEGNFEIPASNLNLEIPHAADRFHMNDHPMITRGKRGRAAVGYKWLFKVKCNPYGSVHRYKARLVAKVSNDWELRHVDINNAFLNGDLREAAFMQQPPGFVQSAVDGLPLVCQLRKALYGLKQTPHNWHTKLKDLLEKASMENSSPCATPMTLAPKLAEDVTLEYGLMFLPSKARYVVSVFVDADWGANVSDRRSISGFGVFLDNHLVAWSSKKQKIVSRSTMEAEYKSLADTTAEVTWVRVVAMSANPVYHAQSKHVDLEVHFIHEKVAAQQLCVNYIPAAHQIADGFTNPLSKASFEMFREKIGVQVFSRLGEKKK</sequence>
<evidence type="ECO:0000259" key="5">
    <source>
        <dbReference type="PROSITE" id="PS50994"/>
    </source>
</evidence>
<dbReference type="GO" id="GO:0003676">
    <property type="term" value="F:nucleic acid binding"/>
    <property type="evidence" value="ECO:0007669"/>
    <property type="project" value="InterPro"/>
</dbReference>
<dbReference type="GO" id="GO:0015074">
    <property type="term" value="P:DNA integration"/>
    <property type="evidence" value="ECO:0007669"/>
    <property type="project" value="InterPro"/>
</dbReference>
<dbReference type="Pfam" id="PF07727">
    <property type="entry name" value="RVT_2"/>
    <property type="match status" value="1"/>
</dbReference>
<dbReference type="Gene3D" id="3.30.420.10">
    <property type="entry name" value="Ribonuclease H-like superfamily/Ribonuclease H"/>
    <property type="match status" value="1"/>
</dbReference>
<evidence type="ECO:0000256" key="4">
    <source>
        <dbReference type="SAM" id="MobiDB-lite"/>
    </source>
</evidence>
<dbReference type="Pfam" id="PF13976">
    <property type="entry name" value="gag_pre-integrs"/>
    <property type="match status" value="1"/>
</dbReference>
<comment type="caution">
    <text evidence="6">The sequence shown here is derived from an EMBL/GenBank/DDBJ whole genome shotgun (WGS) entry which is preliminary data.</text>
</comment>
<dbReference type="CDD" id="cd09272">
    <property type="entry name" value="RNase_HI_RT_Ty1"/>
    <property type="match status" value="1"/>
</dbReference>
<keyword evidence="7" id="KW-1185">Reference proteome</keyword>
<dbReference type="InterPro" id="IPR012337">
    <property type="entry name" value="RNaseH-like_sf"/>
</dbReference>
<dbReference type="InterPro" id="IPR036397">
    <property type="entry name" value="RNaseH_sf"/>
</dbReference>
<dbReference type="GO" id="GO:0046872">
    <property type="term" value="F:metal ion binding"/>
    <property type="evidence" value="ECO:0007669"/>
    <property type="project" value="UniProtKB-KW"/>
</dbReference>
<dbReference type="InterPro" id="IPR054722">
    <property type="entry name" value="PolX-like_BBD"/>
</dbReference>
<evidence type="ECO:0000256" key="1">
    <source>
        <dbReference type="ARBA" id="ARBA00022670"/>
    </source>
</evidence>
<feature type="compositionally biased region" description="Polar residues" evidence="4">
    <location>
        <begin position="733"/>
        <end position="751"/>
    </location>
</feature>
<dbReference type="AlphaFoldDB" id="A0A6A2YZV3"/>
<evidence type="ECO:0000256" key="3">
    <source>
        <dbReference type="ARBA" id="ARBA00022801"/>
    </source>
</evidence>
<keyword evidence="3" id="KW-0378">Hydrolase</keyword>
<dbReference type="Pfam" id="PF25597">
    <property type="entry name" value="SH3_retrovirus"/>
    <property type="match status" value="1"/>
</dbReference>
<accession>A0A6A2YZV3</accession>
<dbReference type="InterPro" id="IPR013103">
    <property type="entry name" value="RVT_2"/>
</dbReference>
<keyword evidence="2" id="KW-0479">Metal-binding</keyword>
<dbReference type="PANTHER" id="PTHR42648">
    <property type="entry name" value="TRANSPOSASE, PUTATIVE-RELATED"/>
    <property type="match status" value="1"/>
</dbReference>
<reference evidence="6" key="1">
    <citation type="submission" date="2019-09" db="EMBL/GenBank/DDBJ databases">
        <title>Draft genome information of white flower Hibiscus syriacus.</title>
        <authorList>
            <person name="Kim Y.-M."/>
        </authorList>
    </citation>
    <scope>NUCLEOTIDE SEQUENCE [LARGE SCALE GENOMIC DNA]</scope>
    <source>
        <strain evidence="6">YM2019G1</strain>
    </source>
</reference>
<dbReference type="InterPro" id="IPR039537">
    <property type="entry name" value="Retrotran_Ty1/copia-like"/>
</dbReference>
<dbReference type="InterPro" id="IPR001584">
    <property type="entry name" value="Integrase_cat-core"/>
</dbReference>
<name>A0A6A2YZV3_HIBSY</name>
<feature type="region of interest" description="Disordered" evidence="4">
    <location>
        <begin position="732"/>
        <end position="784"/>
    </location>
</feature>
<evidence type="ECO:0000313" key="6">
    <source>
        <dbReference type="EMBL" id="KAE8685161.1"/>
    </source>
</evidence>
<dbReference type="InterPro" id="IPR057670">
    <property type="entry name" value="SH3_retrovirus"/>
</dbReference>
<dbReference type="Pfam" id="PF22936">
    <property type="entry name" value="Pol_BBD"/>
    <property type="match status" value="1"/>
</dbReference>
<dbReference type="SUPFAM" id="SSF53098">
    <property type="entry name" value="Ribonuclease H-like"/>
    <property type="match status" value="1"/>
</dbReference>